<accession>A0A382MAG5</accession>
<organism evidence="1">
    <name type="scientific">marine metagenome</name>
    <dbReference type="NCBI Taxonomy" id="408172"/>
    <lineage>
        <taxon>unclassified sequences</taxon>
        <taxon>metagenomes</taxon>
        <taxon>ecological metagenomes</taxon>
    </lineage>
</organism>
<gene>
    <name evidence="1" type="ORF">METZ01_LOCUS298680</name>
</gene>
<sequence>MQDIASFFIFVNSFASYNILLNRNSLHANFKTCKKSFTFMG</sequence>
<reference evidence="1" key="1">
    <citation type="submission" date="2018-05" db="EMBL/GenBank/DDBJ databases">
        <authorList>
            <person name="Lanie J.A."/>
            <person name="Ng W.-L."/>
            <person name="Kazmierczak K.M."/>
            <person name="Andrzejewski T.M."/>
            <person name="Davidsen T.M."/>
            <person name="Wayne K.J."/>
            <person name="Tettelin H."/>
            <person name="Glass J.I."/>
            <person name="Rusch D."/>
            <person name="Podicherti R."/>
            <person name="Tsui H.-C.T."/>
            <person name="Winkler M.E."/>
        </authorList>
    </citation>
    <scope>NUCLEOTIDE SEQUENCE</scope>
</reference>
<dbReference type="AlphaFoldDB" id="A0A382MAG5"/>
<evidence type="ECO:0000313" key="1">
    <source>
        <dbReference type="EMBL" id="SVC45826.1"/>
    </source>
</evidence>
<proteinExistence type="predicted"/>
<protein>
    <submittedName>
        <fullName evidence="1">Uncharacterized protein</fullName>
    </submittedName>
</protein>
<dbReference type="EMBL" id="UINC01092334">
    <property type="protein sequence ID" value="SVC45826.1"/>
    <property type="molecule type" value="Genomic_DNA"/>
</dbReference>
<name>A0A382MAG5_9ZZZZ</name>
<feature type="non-terminal residue" evidence="1">
    <location>
        <position position="41"/>
    </location>
</feature>